<dbReference type="UniPathway" id="UPA00060"/>
<evidence type="ECO:0000256" key="3">
    <source>
        <dbReference type="ARBA" id="ARBA00023002"/>
    </source>
</evidence>
<dbReference type="PANTHER" id="PTHR13847:SF289">
    <property type="entry name" value="GLYCINE OXIDASE"/>
    <property type="match status" value="1"/>
</dbReference>
<dbReference type="InterPro" id="IPR012727">
    <property type="entry name" value="Gly_oxidase_ThiO"/>
</dbReference>
<evidence type="ECO:0000313" key="6">
    <source>
        <dbReference type="Proteomes" id="UP000332515"/>
    </source>
</evidence>
<accession>A0A6A7YCN6</accession>
<dbReference type="GO" id="GO:0005737">
    <property type="term" value="C:cytoplasm"/>
    <property type="evidence" value="ECO:0007669"/>
    <property type="project" value="TreeGrafter"/>
</dbReference>
<protein>
    <submittedName>
        <fullName evidence="5">Glycine oxidase ThiO</fullName>
        <ecNumber evidence="5">1.4.3.19</ecNumber>
    </submittedName>
</protein>
<evidence type="ECO:0000256" key="2">
    <source>
        <dbReference type="ARBA" id="ARBA00022977"/>
    </source>
</evidence>
<dbReference type="NCBIfam" id="TIGR02352">
    <property type="entry name" value="thiamin_ThiO"/>
    <property type="match status" value="1"/>
</dbReference>
<organism evidence="5 6">
    <name type="scientific">Segnochrobactrum spirostomi</name>
    <dbReference type="NCBI Taxonomy" id="2608987"/>
    <lineage>
        <taxon>Bacteria</taxon>
        <taxon>Pseudomonadati</taxon>
        <taxon>Pseudomonadota</taxon>
        <taxon>Alphaproteobacteria</taxon>
        <taxon>Hyphomicrobiales</taxon>
        <taxon>Segnochrobactraceae</taxon>
        <taxon>Segnochrobactrum</taxon>
    </lineage>
</organism>
<dbReference type="GO" id="GO:0050660">
    <property type="term" value="F:flavin adenine dinucleotide binding"/>
    <property type="evidence" value="ECO:0007669"/>
    <property type="project" value="InterPro"/>
</dbReference>
<dbReference type="Gene3D" id="3.30.9.10">
    <property type="entry name" value="D-Amino Acid Oxidase, subunit A, domain 2"/>
    <property type="match status" value="1"/>
</dbReference>
<dbReference type="PANTHER" id="PTHR13847">
    <property type="entry name" value="SARCOSINE DEHYDROGENASE-RELATED"/>
    <property type="match status" value="1"/>
</dbReference>
<dbReference type="GO" id="GO:0009229">
    <property type="term" value="P:thiamine diphosphate biosynthetic process"/>
    <property type="evidence" value="ECO:0007669"/>
    <property type="project" value="UniProtKB-UniPathway"/>
</dbReference>
<dbReference type="SUPFAM" id="SSF54373">
    <property type="entry name" value="FAD-linked reductases, C-terminal domain"/>
    <property type="match status" value="1"/>
</dbReference>
<dbReference type="Gene3D" id="3.50.50.60">
    <property type="entry name" value="FAD/NAD(P)-binding domain"/>
    <property type="match status" value="1"/>
</dbReference>
<dbReference type="InterPro" id="IPR006076">
    <property type="entry name" value="FAD-dep_OxRdtase"/>
</dbReference>
<dbReference type="Pfam" id="PF01266">
    <property type="entry name" value="DAO"/>
    <property type="match status" value="1"/>
</dbReference>
<dbReference type="InterPro" id="IPR036188">
    <property type="entry name" value="FAD/NAD-bd_sf"/>
</dbReference>
<dbReference type="RefSeq" id="WP_153489641.1">
    <property type="nucleotide sequence ID" value="NZ_VWNA01000003.1"/>
</dbReference>
<dbReference type="GO" id="GO:0009228">
    <property type="term" value="P:thiamine biosynthetic process"/>
    <property type="evidence" value="ECO:0007669"/>
    <property type="project" value="UniProtKB-KW"/>
</dbReference>
<keyword evidence="3 5" id="KW-0560">Oxidoreductase</keyword>
<evidence type="ECO:0000313" key="5">
    <source>
        <dbReference type="EMBL" id="MQT15149.1"/>
    </source>
</evidence>
<dbReference type="AlphaFoldDB" id="A0A6A7YCN6"/>
<evidence type="ECO:0000259" key="4">
    <source>
        <dbReference type="Pfam" id="PF01266"/>
    </source>
</evidence>
<dbReference type="SUPFAM" id="SSF51905">
    <property type="entry name" value="FAD/NAD(P)-binding domain"/>
    <property type="match status" value="1"/>
</dbReference>
<keyword evidence="6" id="KW-1185">Reference proteome</keyword>
<dbReference type="GO" id="GO:0043799">
    <property type="term" value="F:glycine oxidase activity"/>
    <property type="evidence" value="ECO:0007669"/>
    <property type="project" value="UniProtKB-EC"/>
</dbReference>
<dbReference type="Proteomes" id="UP000332515">
    <property type="component" value="Unassembled WGS sequence"/>
</dbReference>
<dbReference type="EC" id="1.4.3.19" evidence="5"/>
<sequence length="335" mass="36130">MRVTIIGAGVAGLTTALALAGRADVEVLERGEAIGAASCSRFAGGMLAPWCERESAEETVVTLGLEALSFWPAAVPGVVRNGTLVVAQPRDLPDLARFARRTREHESVDGEAIAALEPDLAGRFRQGLFFPREAHLDPRKTLAALAEILAAAGVSIRLGVTATPETVAGDRVVDTRGLAAQDRLANLRGVKGEMLIVRTRDVTLSRPVRLLHPRIPLYVVPRDDGHFMIGATMIESGERGRITARSMVELLNAAYALHPAFAEAEIVEIGCDARPAFPDNLPRLKVDGRIVSFNGLYRHGFLLSPALARRAAEVVLSDATFPEVMDEDHRERRSA</sequence>
<dbReference type="EMBL" id="VWNA01000003">
    <property type="protein sequence ID" value="MQT15149.1"/>
    <property type="molecule type" value="Genomic_DNA"/>
</dbReference>
<feature type="domain" description="FAD dependent oxidoreductase" evidence="4">
    <location>
        <begin position="2"/>
        <end position="313"/>
    </location>
</feature>
<reference evidence="5 6" key="1">
    <citation type="submission" date="2019-09" db="EMBL/GenBank/DDBJ databases">
        <title>Segnochrobactrum spirostomi gen. nov., sp. nov., isolated from the ciliate Spirostomum cf. yagiui and description of a novel family, Segnochrobactraceae fam. nov. within the order Rhizobiales of the class Alphaproteobacteria.</title>
        <authorList>
            <person name="Akter S."/>
            <person name="Shazib S.U.A."/>
            <person name="Shin M.K."/>
        </authorList>
    </citation>
    <scope>NUCLEOTIDE SEQUENCE [LARGE SCALE GENOMIC DNA]</scope>
    <source>
        <strain evidence="5 6">Sp-1</strain>
    </source>
</reference>
<keyword evidence="2" id="KW-0784">Thiamine biosynthesis</keyword>
<gene>
    <name evidence="5" type="primary">thiO</name>
    <name evidence="5" type="ORF">F0357_21310</name>
</gene>
<evidence type="ECO:0000256" key="1">
    <source>
        <dbReference type="ARBA" id="ARBA00004948"/>
    </source>
</evidence>
<name>A0A6A7YCN6_9HYPH</name>
<comment type="pathway">
    <text evidence="1">Cofactor biosynthesis; thiamine diphosphate biosynthesis.</text>
</comment>
<proteinExistence type="predicted"/>
<comment type="caution">
    <text evidence="5">The sequence shown here is derived from an EMBL/GenBank/DDBJ whole genome shotgun (WGS) entry which is preliminary data.</text>
</comment>